<keyword evidence="1" id="KW-0812">Transmembrane</keyword>
<proteinExistence type="predicted"/>
<dbReference type="EMBL" id="MTKO01000097">
    <property type="protein sequence ID" value="RWX44319.1"/>
    <property type="molecule type" value="Genomic_DNA"/>
</dbReference>
<keyword evidence="3" id="KW-1185">Reference proteome</keyword>
<protein>
    <submittedName>
        <fullName evidence="2">Uncharacterized protein</fullName>
    </submittedName>
</protein>
<sequence length="165" mass="18852">MYEQLKQYSRLTLAASTTVLVVIISLLLVIFGYKLIGVELRKTEIIFAFLVPLVIASTINWYIYGLIKRLEKLESELRKSISKEKEDIYLATIHGAQHVTNNLLNGLQLINIEIENNPSFDRDILKLFNEMQEEAKELIENLSSVKQISSESIMKSVKPGIGKKR</sequence>
<organism evidence="2 3">
    <name type="scientific">Candidatus Electrothrix aarhusensis</name>
    <dbReference type="NCBI Taxonomy" id="1859131"/>
    <lineage>
        <taxon>Bacteria</taxon>
        <taxon>Pseudomonadati</taxon>
        <taxon>Thermodesulfobacteriota</taxon>
        <taxon>Desulfobulbia</taxon>
        <taxon>Desulfobulbales</taxon>
        <taxon>Desulfobulbaceae</taxon>
        <taxon>Candidatus Electrothrix</taxon>
    </lineage>
</organism>
<dbReference type="AlphaFoldDB" id="A0A3S3QD29"/>
<gene>
    <name evidence="2" type="ORF">H206_01838</name>
</gene>
<keyword evidence="1" id="KW-0472">Membrane</keyword>
<accession>A0A3S3QD29</accession>
<evidence type="ECO:0000313" key="3">
    <source>
        <dbReference type="Proteomes" id="UP000287853"/>
    </source>
</evidence>
<evidence type="ECO:0000313" key="2">
    <source>
        <dbReference type="EMBL" id="RWX44319.1"/>
    </source>
</evidence>
<comment type="caution">
    <text evidence="2">The sequence shown here is derived from an EMBL/GenBank/DDBJ whole genome shotgun (WGS) entry which is preliminary data.</text>
</comment>
<dbReference type="Proteomes" id="UP000287853">
    <property type="component" value="Unassembled WGS sequence"/>
</dbReference>
<feature type="transmembrane region" description="Helical" evidence="1">
    <location>
        <begin position="45"/>
        <end position="64"/>
    </location>
</feature>
<reference evidence="2 3" key="1">
    <citation type="submission" date="2017-01" db="EMBL/GenBank/DDBJ databases">
        <title>The cable genome- insights into the physiology and evolution of filamentous bacteria capable of sulfide oxidation via long distance electron transfer.</title>
        <authorList>
            <person name="Schreiber L."/>
            <person name="Bjerg J.T."/>
            <person name="Boggild A."/>
            <person name="Van De Vossenberg J."/>
            <person name="Meysman F."/>
            <person name="Nielsen L.P."/>
            <person name="Schramm A."/>
            <person name="Kjeldsen K.U."/>
        </authorList>
    </citation>
    <scope>NUCLEOTIDE SEQUENCE [LARGE SCALE GENOMIC DNA]</scope>
    <source>
        <strain evidence="2">MCF</strain>
    </source>
</reference>
<evidence type="ECO:0000256" key="1">
    <source>
        <dbReference type="SAM" id="Phobius"/>
    </source>
</evidence>
<feature type="transmembrane region" description="Helical" evidence="1">
    <location>
        <begin position="12"/>
        <end position="33"/>
    </location>
</feature>
<keyword evidence="1" id="KW-1133">Transmembrane helix</keyword>
<name>A0A3S3QD29_9BACT</name>